<accession>W1PYL4</accession>
<dbReference type="HOGENOM" id="CLU_087111_2_0_1"/>
<keyword evidence="4" id="KW-0732">Signal</keyword>
<evidence type="ECO:0000256" key="4">
    <source>
        <dbReference type="RuleBase" id="RU363099"/>
    </source>
</evidence>
<evidence type="ECO:0000256" key="1">
    <source>
        <dbReference type="ARBA" id="ARBA00010746"/>
    </source>
</evidence>
<name>W1PYL4_AMBTC</name>
<reference evidence="6" key="1">
    <citation type="journal article" date="2013" name="Science">
        <title>The Amborella genome and the evolution of flowering plants.</title>
        <authorList>
            <consortium name="Amborella Genome Project"/>
        </authorList>
    </citation>
    <scope>NUCLEOTIDE SEQUENCE [LARGE SCALE GENOMIC DNA]</scope>
</reference>
<dbReference type="Gramene" id="ERN13423">
    <property type="protein sequence ID" value="ERN13423"/>
    <property type="gene ID" value="AMTR_s00041p00187220"/>
</dbReference>
<feature type="chain" id="PRO_5008194101" description="Dirigent protein" evidence="4">
    <location>
        <begin position="27"/>
        <end position="205"/>
    </location>
</feature>
<dbReference type="EMBL" id="KI392588">
    <property type="protein sequence ID" value="ERN13423.1"/>
    <property type="molecule type" value="Genomic_DNA"/>
</dbReference>
<dbReference type="OMA" id="KSIGIHH"/>
<keyword evidence="3 4" id="KW-0964">Secreted</keyword>
<evidence type="ECO:0000256" key="2">
    <source>
        <dbReference type="ARBA" id="ARBA00011738"/>
    </source>
</evidence>
<dbReference type="Gene3D" id="2.40.480.10">
    <property type="entry name" value="Allene oxide cyclase-like"/>
    <property type="match status" value="1"/>
</dbReference>
<dbReference type="Pfam" id="PF03018">
    <property type="entry name" value="Dirigent"/>
    <property type="match status" value="1"/>
</dbReference>
<dbReference type="InterPro" id="IPR044859">
    <property type="entry name" value="Allene_oxi_cyc_Dirigent"/>
</dbReference>
<comment type="subunit">
    <text evidence="2 4">Homodimer.</text>
</comment>
<dbReference type="InterPro" id="IPR004265">
    <property type="entry name" value="Dirigent"/>
</dbReference>
<dbReference type="AlphaFoldDB" id="W1PYL4"/>
<keyword evidence="6" id="KW-1185">Reference proteome</keyword>
<dbReference type="Proteomes" id="UP000017836">
    <property type="component" value="Unassembled WGS sequence"/>
</dbReference>
<dbReference type="GO" id="GO:0009699">
    <property type="term" value="P:phenylpropanoid biosynthetic process"/>
    <property type="evidence" value="ECO:0007669"/>
    <property type="project" value="UniProtKB-ARBA"/>
</dbReference>
<evidence type="ECO:0000313" key="5">
    <source>
        <dbReference type="EMBL" id="ERN13423.1"/>
    </source>
</evidence>
<dbReference type="PANTHER" id="PTHR21495">
    <property type="entry name" value="NUCLEOPORIN-RELATED"/>
    <property type="match status" value="1"/>
</dbReference>
<organism evidence="5 6">
    <name type="scientific">Amborella trichopoda</name>
    <dbReference type="NCBI Taxonomy" id="13333"/>
    <lineage>
        <taxon>Eukaryota</taxon>
        <taxon>Viridiplantae</taxon>
        <taxon>Streptophyta</taxon>
        <taxon>Embryophyta</taxon>
        <taxon>Tracheophyta</taxon>
        <taxon>Spermatophyta</taxon>
        <taxon>Magnoliopsida</taxon>
        <taxon>Amborellales</taxon>
        <taxon>Amborellaceae</taxon>
        <taxon>Amborella</taxon>
    </lineage>
</organism>
<gene>
    <name evidence="5" type="ORF">AMTR_s00041p00187220</name>
</gene>
<comment type="subcellular location">
    <subcellularLocation>
        <location evidence="4">Secreted</location>
        <location evidence="4">Extracellular space</location>
        <location evidence="4">Apoplast</location>
    </subcellularLocation>
</comment>
<proteinExistence type="inferred from homology"/>
<sequence>MRENTTLATGMVSLLLLFSSMPICQAKLGLGEPKVSCIEFYLHDLLVAEKPTAVIVAEANTAKASPTLFGEVVVVDDPLTKGPELTSKVIGKAQGLYAYSSQSELSLIEGMNFVFTDGKFNGSTLTVMGRNPVLHKVRELSINGGSGVFRLARGYILKQTYSVDLTTQNAVVHYNVTVLHYRGILISISFLNDSMRRKFPCVVLT</sequence>
<comment type="function">
    <text evidence="4">Dirigent proteins impart stereoselectivity on the phenoxy radical-coupling reaction, yielding optically active lignans from two molecules of coniferyl alcohol in the biosynthesis of lignans, flavonolignans, and alkaloids and thus plays a central role in plant secondary metabolism.</text>
</comment>
<feature type="signal peptide" evidence="4">
    <location>
        <begin position="1"/>
        <end position="26"/>
    </location>
</feature>
<comment type="similarity">
    <text evidence="1 4">Belongs to the plant dirigent protein family.</text>
</comment>
<protein>
    <recommendedName>
        <fullName evidence="4">Dirigent protein</fullName>
    </recommendedName>
</protein>
<dbReference type="GO" id="GO:0048046">
    <property type="term" value="C:apoplast"/>
    <property type="evidence" value="ECO:0007669"/>
    <property type="project" value="UniProtKB-SubCell"/>
</dbReference>
<evidence type="ECO:0000313" key="6">
    <source>
        <dbReference type="Proteomes" id="UP000017836"/>
    </source>
</evidence>
<evidence type="ECO:0000256" key="3">
    <source>
        <dbReference type="ARBA" id="ARBA00022525"/>
    </source>
</evidence>
<keyword evidence="4" id="KW-0052">Apoplast</keyword>